<sequence>VIDILMPLDRSTKNCYEVGSIQFDDMEIDYSAVPDEPFDLVLYNAPTRKPDLIPRELDEIESMLDKLTLWVEPNEDIGRRLIVDRIMMLEETGQVRMIQTLPRAQFFGLLETSVRCIGNSSSFFLELPYLDKQHIHIGVRNEGRERVFRPGGSVRIIEALERFFAERMETA</sequence>
<dbReference type="EMBL" id="BARV01017679">
    <property type="protein sequence ID" value="GAI26050.1"/>
    <property type="molecule type" value="Genomic_DNA"/>
</dbReference>
<gene>
    <name evidence="1" type="ORF">S06H3_30067</name>
</gene>
<dbReference type="AlphaFoldDB" id="X1NGZ0"/>
<organism evidence="1">
    <name type="scientific">marine sediment metagenome</name>
    <dbReference type="NCBI Taxonomy" id="412755"/>
    <lineage>
        <taxon>unclassified sequences</taxon>
        <taxon>metagenomes</taxon>
        <taxon>ecological metagenomes</taxon>
    </lineage>
</organism>
<feature type="non-terminal residue" evidence="1">
    <location>
        <position position="1"/>
    </location>
</feature>
<comment type="caution">
    <text evidence="1">The sequence shown here is derived from an EMBL/GenBank/DDBJ whole genome shotgun (WGS) entry which is preliminary data.</text>
</comment>
<evidence type="ECO:0000313" key="1">
    <source>
        <dbReference type="EMBL" id="GAI26050.1"/>
    </source>
</evidence>
<proteinExistence type="predicted"/>
<protein>
    <submittedName>
        <fullName evidence="1">Uncharacterized protein</fullName>
    </submittedName>
</protein>
<name>X1NGZ0_9ZZZZ</name>
<accession>X1NGZ0</accession>
<reference evidence="1" key="1">
    <citation type="journal article" date="2014" name="Front. Microbiol.">
        <title>High frequency of phylogenetically diverse reductive dehalogenase-homologous genes in deep subseafloor sedimentary metagenomes.</title>
        <authorList>
            <person name="Kawai M."/>
            <person name="Futagami T."/>
            <person name="Toyoda A."/>
            <person name="Takaki Y."/>
            <person name="Nishi S."/>
            <person name="Hori S."/>
            <person name="Arai W."/>
            <person name="Tsubouchi T."/>
            <person name="Morono Y."/>
            <person name="Uchiyama I."/>
            <person name="Ito T."/>
            <person name="Fujiyama A."/>
            <person name="Inagaki F."/>
            <person name="Takami H."/>
        </authorList>
    </citation>
    <scope>NUCLEOTIDE SEQUENCE</scope>
    <source>
        <strain evidence="1">Expedition CK06-06</strain>
    </source>
</reference>
<dbReference type="SUPFAM" id="SSF53756">
    <property type="entry name" value="UDP-Glycosyltransferase/glycogen phosphorylase"/>
    <property type="match status" value="1"/>
</dbReference>